<protein>
    <submittedName>
        <fullName evidence="2">Uncharacterized protein</fullName>
    </submittedName>
</protein>
<feature type="transmembrane region" description="Helical" evidence="1">
    <location>
        <begin position="70"/>
        <end position="91"/>
    </location>
</feature>
<keyword evidence="1" id="KW-1133">Transmembrane helix</keyword>
<comment type="caution">
    <text evidence="2">The sequence shown here is derived from an EMBL/GenBank/DDBJ whole genome shotgun (WGS) entry which is preliminary data.</text>
</comment>
<name>A0ABN7ZFP5_9BURK</name>
<dbReference type="RefSeq" id="WP_223994117.1">
    <property type="nucleotide sequence ID" value="NZ_CAJZAG010000012.1"/>
</dbReference>
<dbReference type="Proteomes" id="UP000706525">
    <property type="component" value="Unassembled WGS sequence"/>
</dbReference>
<accession>A0ABN7ZFP5</accession>
<dbReference type="EMBL" id="CAJZAG010000012">
    <property type="protein sequence ID" value="CAG9184013.1"/>
    <property type="molecule type" value="Genomic_DNA"/>
</dbReference>
<keyword evidence="3" id="KW-1185">Reference proteome</keyword>
<gene>
    <name evidence="2" type="ORF">LMG32289_05486</name>
</gene>
<proteinExistence type="predicted"/>
<organism evidence="2 3">
    <name type="scientific">Cupriavidus pampae</name>
    <dbReference type="NCBI Taxonomy" id="659251"/>
    <lineage>
        <taxon>Bacteria</taxon>
        <taxon>Pseudomonadati</taxon>
        <taxon>Pseudomonadota</taxon>
        <taxon>Betaproteobacteria</taxon>
        <taxon>Burkholderiales</taxon>
        <taxon>Burkholderiaceae</taxon>
        <taxon>Cupriavidus</taxon>
    </lineage>
</organism>
<reference evidence="2 3" key="1">
    <citation type="submission" date="2021-08" db="EMBL/GenBank/DDBJ databases">
        <authorList>
            <person name="Peeters C."/>
        </authorList>
    </citation>
    <scope>NUCLEOTIDE SEQUENCE [LARGE SCALE GENOMIC DNA]</scope>
    <source>
        <strain evidence="2 3">LMG 32289</strain>
    </source>
</reference>
<evidence type="ECO:0000256" key="1">
    <source>
        <dbReference type="SAM" id="Phobius"/>
    </source>
</evidence>
<keyword evidence="1" id="KW-0812">Transmembrane</keyword>
<evidence type="ECO:0000313" key="2">
    <source>
        <dbReference type="EMBL" id="CAG9184013.1"/>
    </source>
</evidence>
<keyword evidence="1" id="KW-0472">Membrane</keyword>
<evidence type="ECO:0000313" key="3">
    <source>
        <dbReference type="Proteomes" id="UP000706525"/>
    </source>
</evidence>
<sequence length="131" mass="13998">MGIAGPPSVVVPLRDGHRLRLYYALANPAEPGTLVATRNLCTGETVDTLNMFQPLPAPAFWRRSWLRARLTPVVAVILCVVFGLLAGTLLARVGVCGAARPWCWRASGCMGGSWCSPSDSMGLYGHSGAMR</sequence>